<dbReference type="Gene3D" id="3.10.20.90">
    <property type="entry name" value="Phosphatidylinositol 3-kinase Catalytic Subunit, Chain A, domain 1"/>
    <property type="match status" value="1"/>
</dbReference>
<evidence type="ECO:0000259" key="2">
    <source>
        <dbReference type="PROSITE" id="PS50053"/>
    </source>
</evidence>
<dbReference type="SMART" id="SM00213">
    <property type="entry name" value="UBQ"/>
    <property type="match status" value="1"/>
</dbReference>
<dbReference type="GO" id="GO:0051787">
    <property type="term" value="F:misfolded protein binding"/>
    <property type="evidence" value="ECO:0007669"/>
    <property type="project" value="TreeGrafter"/>
</dbReference>
<feature type="compositionally biased region" description="Polar residues" evidence="1">
    <location>
        <begin position="569"/>
        <end position="578"/>
    </location>
</feature>
<organism evidence="3 4">
    <name type="scientific">Nyssa sinensis</name>
    <dbReference type="NCBI Taxonomy" id="561372"/>
    <lineage>
        <taxon>Eukaryota</taxon>
        <taxon>Viridiplantae</taxon>
        <taxon>Streptophyta</taxon>
        <taxon>Embryophyta</taxon>
        <taxon>Tracheophyta</taxon>
        <taxon>Spermatophyta</taxon>
        <taxon>Magnoliopsida</taxon>
        <taxon>eudicotyledons</taxon>
        <taxon>Gunneridae</taxon>
        <taxon>Pentapetalae</taxon>
        <taxon>asterids</taxon>
        <taxon>Cornales</taxon>
        <taxon>Nyssaceae</taxon>
        <taxon>Nyssa</taxon>
    </lineage>
</organism>
<evidence type="ECO:0000256" key="1">
    <source>
        <dbReference type="SAM" id="MobiDB-lite"/>
    </source>
</evidence>
<dbReference type="AlphaFoldDB" id="A0A5J4ZW61"/>
<dbReference type="PANTHER" id="PTHR15204:SF0">
    <property type="entry name" value="LARGE PROLINE-RICH PROTEIN BAG6"/>
    <property type="match status" value="1"/>
</dbReference>
<feature type="compositionally biased region" description="Polar residues" evidence="1">
    <location>
        <begin position="227"/>
        <end position="245"/>
    </location>
</feature>
<feature type="domain" description="Ubiquitin-like" evidence="2">
    <location>
        <begin position="64"/>
        <end position="134"/>
    </location>
</feature>
<feature type="compositionally biased region" description="Polar residues" evidence="1">
    <location>
        <begin position="722"/>
        <end position="739"/>
    </location>
</feature>
<proteinExistence type="predicted"/>
<dbReference type="SUPFAM" id="SSF54236">
    <property type="entry name" value="Ubiquitin-like"/>
    <property type="match status" value="1"/>
</dbReference>
<dbReference type="Proteomes" id="UP000325577">
    <property type="component" value="Linkage Group LG5"/>
</dbReference>
<dbReference type="InterPro" id="IPR029071">
    <property type="entry name" value="Ubiquitin-like_domsf"/>
</dbReference>
<dbReference type="GO" id="GO:0031593">
    <property type="term" value="F:polyubiquitin modification-dependent protein binding"/>
    <property type="evidence" value="ECO:0007669"/>
    <property type="project" value="TreeGrafter"/>
</dbReference>
<feature type="region of interest" description="Disordered" evidence="1">
    <location>
        <begin position="218"/>
        <end position="254"/>
    </location>
</feature>
<dbReference type="GO" id="GO:0071818">
    <property type="term" value="C:BAT3 complex"/>
    <property type="evidence" value="ECO:0007669"/>
    <property type="project" value="TreeGrafter"/>
</dbReference>
<dbReference type="PRINTS" id="PR00348">
    <property type="entry name" value="UBIQUITIN"/>
</dbReference>
<accession>A0A5J4ZW61</accession>
<gene>
    <name evidence="3" type="ORF">F0562_012285</name>
</gene>
<dbReference type="EMBL" id="CM018048">
    <property type="protein sequence ID" value="KAA8521612.1"/>
    <property type="molecule type" value="Genomic_DNA"/>
</dbReference>
<keyword evidence="4" id="KW-1185">Reference proteome</keyword>
<feature type="region of interest" description="Disordered" evidence="1">
    <location>
        <begin position="702"/>
        <end position="756"/>
    </location>
</feature>
<dbReference type="PROSITE" id="PS50053">
    <property type="entry name" value="UBIQUITIN_2"/>
    <property type="match status" value="1"/>
</dbReference>
<feature type="compositionally biased region" description="Polar residues" evidence="1">
    <location>
        <begin position="151"/>
        <end position="163"/>
    </location>
</feature>
<evidence type="ECO:0000313" key="4">
    <source>
        <dbReference type="Proteomes" id="UP000325577"/>
    </source>
</evidence>
<dbReference type="InterPro" id="IPR019956">
    <property type="entry name" value="Ubiquitin_dom"/>
</dbReference>
<dbReference type="Pfam" id="PF00240">
    <property type="entry name" value="ubiquitin"/>
    <property type="match status" value="1"/>
</dbReference>
<feature type="region of interest" description="Disordered" evidence="1">
    <location>
        <begin position="569"/>
        <end position="625"/>
    </location>
</feature>
<evidence type="ECO:0000313" key="3">
    <source>
        <dbReference type="EMBL" id="KAA8521612.1"/>
    </source>
</evidence>
<sequence length="756" mass="79261">MHERVREGRPRNKSGLSVLNTYCLDILDQASQALSGILKKMGSNGGDEVLISGNDEAICSEATVEIKIKTLDSQTYTLRVDKCVPVPALKEQIATVTGVLSEQQRLICRGKVLKDDQLLSAYHVEDGHTLHLVVGQPIPPSSETLSDHSATDPASSTGRNQVGPNVVVGTFNISEQGDGVFPDLSRIMSAVLGSFGITNSRSASEGVDLREYPLERLSRTPGFGGLRNSSGQQPDQAATGDQSGPHNYPSLLPTAAPLEHLQPPVIPDSLMTLSLYLSHLRHDFNARDRGQSSQSAGALGNIRQESDTVSYSATGPGGFPTPASLANVMLSTRQILIEQAGECLSQLTRQLEDHANVTDPLARMNIQSNAMRSGDLLQNLGALLLELGRTTMTLRMGQTPADAVVSAGPAVFISTSGPNPIMVQQPLPFQPATSFGAIPAGTLQPGSGLSGGSLASGFLPRNIDIRIHTGSLMPSAIVNQREPTAAQQSPGQGNPATSGGGNSIHQATAGASESPSSTRESEVRVVPIRMVVAAVPAPVRRSPSDSAHGSMGLVYPVLARVQHVTTGNLNSARGSQASDESHPGGLDSGRQPLPDPAVQQNIGVPGTNGSTSLGGGTQNGQGFSTQIHSGLDHLLRTIFHGEQIHVGDVNFQEMGMGSARGHGGTTQDAANTHDAAPRVVDEGALLSNLLRQIMPIISQSIDTGSNIASPGDAGDIEDRTTEVTSTQAQENSDRGTSSRRQGDPPSPPVSKRQKRE</sequence>
<feature type="region of interest" description="Disordered" evidence="1">
    <location>
        <begin position="138"/>
        <end position="164"/>
    </location>
</feature>
<reference evidence="3 4" key="1">
    <citation type="submission" date="2019-09" db="EMBL/GenBank/DDBJ databases">
        <title>A chromosome-level genome assembly of the Chinese tupelo Nyssa sinensis.</title>
        <authorList>
            <person name="Yang X."/>
            <person name="Kang M."/>
            <person name="Yang Y."/>
            <person name="Xiong H."/>
            <person name="Wang M."/>
            <person name="Zhang Z."/>
            <person name="Wang Z."/>
            <person name="Wu H."/>
            <person name="Ma T."/>
            <person name="Liu J."/>
            <person name="Xi Z."/>
        </authorList>
    </citation>
    <scope>NUCLEOTIDE SEQUENCE [LARGE SCALE GENOMIC DNA]</scope>
    <source>
        <strain evidence="3">J267</strain>
        <tissue evidence="3">Leaf</tissue>
    </source>
</reference>
<dbReference type="PANTHER" id="PTHR15204">
    <property type="entry name" value="LARGE PROLINE-RICH PROTEIN BAG6"/>
    <property type="match status" value="1"/>
</dbReference>
<dbReference type="GO" id="GO:0036503">
    <property type="term" value="P:ERAD pathway"/>
    <property type="evidence" value="ECO:0007669"/>
    <property type="project" value="TreeGrafter"/>
</dbReference>
<name>A0A5J4ZW61_9ASTE</name>
<feature type="region of interest" description="Disordered" evidence="1">
    <location>
        <begin position="481"/>
        <end position="523"/>
    </location>
</feature>
<dbReference type="OrthoDB" id="267397at2759"/>
<feature type="compositionally biased region" description="Polar residues" evidence="1">
    <location>
        <begin position="481"/>
        <end position="518"/>
    </location>
</feature>
<dbReference type="FunFam" id="3.10.20.90:FF:000154">
    <property type="entry name" value="Large proline-rich protein BAG6"/>
    <property type="match status" value="1"/>
</dbReference>
<protein>
    <recommendedName>
        <fullName evidence="2">Ubiquitin-like domain-containing protein</fullName>
    </recommendedName>
</protein>
<dbReference type="InterPro" id="IPR000626">
    <property type="entry name" value="Ubiquitin-like_dom"/>
</dbReference>